<dbReference type="PANTHER" id="PTHR43899:SF13">
    <property type="entry name" value="RH59310P"/>
    <property type="match status" value="1"/>
</dbReference>
<dbReference type="GO" id="GO:0016491">
    <property type="term" value="F:oxidoreductase activity"/>
    <property type="evidence" value="ECO:0007669"/>
    <property type="project" value="UniProtKB-KW"/>
</dbReference>
<proteinExistence type="inferred from homology"/>
<dbReference type="GO" id="GO:0005783">
    <property type="term" value="C:endoplasmic reticulum"/>
    <property type="evidence" value="ECO:0007669"/>
    <property type="project" value="TreeGrafter"/>
</dbReference>
<sequence length="325" mass="35880">MINIAVQALAVVGFLLLVSLCYRLLSFIWFYRLRRTSVQQYLHDDSSAYALITGASDGIGRAVAQELYDKGFNLIIHGRNEDKVRGVAEDLRARGSQDVQYFIADAENSGHDFAQLIKPLKRLNVTLVVHNVGGTIMSRERHAHPSSPHIPYTMIDGLSEADLQSIVTRNAFFPLFLTRALLPQLRLSAISGPVLVQFVGSQTADIAPPRLPVYSASKAFLRALARGLDNDERFWGAPTGVRFAYLALGEVRTHTHDSAHSATSPSAESLAQALVARIGCGKRAYTPYMWHAILQWLLGFLPETTVDDYAAEAMAEVFARRKKAA</sequence>
<dbReference type="RefSeq" id="XP_024336277.1">
    <property type="nucleotide sequence ID" value="XM_024482837.1"/>
</dbReference>
<dbReference type="STRING" id="670580.A0A1X6MTI1"/>
<evidence type="ECO:0000256" key="3">
    <source>
        <dbReference type="SAM" id="Phobius"/>
    </source>
</evidence>
<reference evidence="4 5" key="1">
    <citation type="submission" date="2017-04" db="EMBL/GenBank/DDBJ databases">
        <title>Genome Sequence of the Model Brown-Rot Fungus Postia placenta SB12.</title>
        <authorList>
            <consortium name="DOE Joint Genome Institute"/>
            <person name="Gaskell J."/>
            <person name="Kersten P."/>
            <person name="Larrondo L.F."/>
            <person name="Canessa P."/>
            <person name="Martinez D."/>
            <person name="Hibbett D."/>
            <person name="Schmoll M."/>
            <person name="Kubicek C.P."/>
            <person name="Martinez A.T."/>
            <person name="Yadav J."/>
            <person name="Master E."/>
            <person name="Magnuson J.K."/>
            <person name="James T."/>
            <person name="Yaver D."/>
            <person name="Berka R."/>
            <person name="Labutti K."/>
            <person name="Lipzen A."/>
            <person name="Aerts A."/>
            <person name="Barry K."/>
            <person name="Henrissat B."/>
            <person name="Blanchette R."/>
            <person name="Grigoriev I."/>
            <person name="Cullen D."/>
        </authorList>
    </citation>
    <scope>NUCLEOTIDE SEQUENCE [LARGE SCALE GENOMIC DNA]</scope>
    <source>
        <strain evidence="4 5">MAD-698-R-SB12</strain>
    </source>
</reference>
<keyword evidence="5" id="KW-1185">Reference proteome</keyword>
<dbReference type="PRINTS" id="PR00081">
    <property type="entry name" value="GDHRDH"/>
</dbReference>
<dbReference type="AlphaFoldDB" id="A0A1X6MTI1"/>
<keyword evidence="2" id="KW-0560">Oxidoreductase</keyword>
<dbReference type="GeneID" id="36327786"/>
<keyword evidence="3" id="KW-0812">Transmembrane</keyword>
<evidence type="ECO:0000313" key="5">
    <source>
        <dbReference type="Proteomes" id="UP000194127"/>
    </source>
</evidence>
<dbReference type="InterPro" id="IPR002347">
    <property type="entry name" value="SDR_fam"/>
</dbReference>
<dbReference type="EMBL" id="KZ110602">
    <property type="protein sequence ID" value="OSX59483.1"/>
    <property type="molecule type" value="Genomic_DNA"/>
</dbReference>
<keyword evidence="3" id="KW-0472">Membrane</keyword>
<evidence type="ECO:0000256" key="2">
    <source>
        <dbReference type="ARBA" id="ARBA00023002"/>
    </source>
</evidence>
<accession>A0A1X6MTI1</accession>
<dbReference type="PANTHER" id="PTHR43899">
    <property type="entry name" value="RH59310P"/>
    <property type="match status" value="1"/>
</dbReference>
<protein>
    <submittedName>
        <fullName evidence="4">Uncharacterized protein</fullName>
    </submittedName>
</protein>
<gene>
    <name evidence="4" type="ORF">POSPLADRAFT_1075629</name>
</gene>
<dbReference type="Proteomes" id="UP000194127">
    <property type="component" value="Unassembled WGS sequence"/>
</dbReference>
<dbReference type="InterPro" id="IPR036291">
    <property type="entry name" value="NAD(P)-bd_dom_sf"/>
</dbReference>
<name>A0A1X6MTI1_9APHY</name>
<comment type="similarity">
    <text evidence="1">Belongs to the short-chain dehydrogenases/reductases (SDR) family.</text>
</comment>
<dbReference type="Pfam" id="PF00106">
    <property type="entry name" value="adh_short"/>
    <property type="match status" value="1"/>
</dbReference>
<keyword evidence="3" id="KW-1133">Transmembrane helix</keyword>
<dbReference type="InterPro" id="IPR051019">
    <property type="entry name" value="VLCFA-Steroid_DH"/>
</dbReference>
<evidence type="ECO:0000313" key="4">
    <source>
        <dbReference type="EMBL" id="OSX59483.1"/>
    </source>
</evidence>
<dbReference type="Gene3D" id="3.40.50.720">
    <property type="entry name" value="NAD(P)-binding Rossmann-like Domain"/>
    <property type="match status" value="1"/>
</dbReference>
<organism evidence="4 5">
    <name type="scientific">Postia placenta MAD-698-R-SB12</name>
    <dbReference type="NCBI Taxonomy" id="670580"/>
    <lineage>
        <taxon>Eukaryota</taxon>
        <taxon>Fungi</taxon>
        <taxon>Dikarya</taxon>
        <taxon>Basidiomycota</taxon>
        <taxon>Agaricomycotina</taxon>
        <taxon>Agaricomycetes</taxon>
        <taxon>Polyporales</taxon>
        <taxon>Adustoporiaceae</taxon>
        <taxon>Rhodonia</taxon>
    </lineage>
</organism>
<dbReference type="SUPFAM" id="SSF51735">
    <property type="entry name" value="NAD(P)-binding Rossmann-fold domains"/>
    <property type="match status" value="1"/>
</dbReference>
<feature type="transmembrane region" description="Helical" evidence="3">
    <location>
        <begin position="6"/>
        <end position="31"/>
    </location>
</feature>
<evidence type="ECO:0000256" key="1">
    <source>
        <dbReference type="ARBA" id="ARBA00006484"/>
    </source>
</evidence>
<dbReference type="OrthoDB" id="47007at2759"/>